<keyword evidence="16" id="KW-1185">Reference proteome</keyword>
<dbReference type="Gene3D" id="3.40.30.10">
    <property type="entry name" value="Glutaredoxin"/>
    <property type="match status" value="1"/>
</dbReference>
<dbReference type="InterPro" id="IPR013766">
    <property type="entry name" value="Thioredoxin_domain"/>
</dbReference>
<evidence type="ECO:0000256" key="10">
    <source>
        <dbReference type="ARBA" id="ARBA00038489"/>
    </source>
</evidence>
<evidence type="ECO:0000313" key="16">
    <source>
        <dbReference type="Proteomes" id="UP000295636"/>
    </source>
</evidence>
<keyword evidence="8" id="KW-0676">Redox-active center</keyword>
<dbReference type="Pfam" id="PF00578">
    <property type="entry name" value="AhpC-TSA"/>
    <property type="match status" value="1"/>
</dbReference>
<reference evidence="15 16" key="1">
    <citation type="submission" date="2019-03" db="EMBL/GenBank/DDBJ databases">
        <title>This is whole genome sequence of Paenibacillus sp MS74 strain.</title>
        <authorList>
            <person name="Trinh H.N."/>
        </authorList>
    </citation>
    <scope>NUCLEOTIDE SEQUENCE [LARGE SCALE GENOMIC DNA]</scope>
    <source>
        <strain evidence="15 16">MS74</strain>
    </source>
</reference>
<dbReference type="PIRSF" id="PIRSF000239">
    <property type="entry name" value="AHPC"/>
    <property type="match status" value="1"/>
</dbReference>
<feature type="domain" description="Thioredoxin" evidence="14">
    <location>
        <begin position="4"/>
        <end position="157"/>
    </location>
</feature>
<dbReference type="PROSITE" id="PS51352">
    <property type="entry name" value="THIOREDOXIN_2"/>
    <property type="match status" value="1"/>
</dbReference>
<feature type="active site" description="Cysteine sulfenic acid (-SOH) intermediate; for peroxidase activity" evidence="13">
    <location>
        <position position="46"/>
    </location>
</feature>
<dbReference type="EMBL" id="SMRT01000008">
    <property type="protein sequence ID" value="TDF96174.1"/>
    <property type="molecule type" value="Genomic_DNA"/>
</dbReference>
<evidence type="ECO:0000256" key="6">
    <source>
        <dbReference type="ARBA" id="ARBA00023002"/>
    </source>
</evidence>
<dbReference type="CDD" id="cd03017">
    <property type="entry name" value="PRX_BCP"/>
    <property type="match status" value="1"/>
</dbReference>
<comment type="caution">
    <text evidence="15">The sequence shown here is derived from an EMBL/GenBank/DDBJ whole genome shotgun (WGS) entry which is preliminary data.</text>
</comment>
<gene>
    <name evidence="15" type="ORF">E1757_17385</name>
</gene>
<dbReference type="EC" id="1.11.1.24" evidence="3"/>
<keyword evidence="6 15" id="KW-0560">Oxidoreductase</keyword>
<evidence type="ECO:0000256" key="13">
    <source>
        <dbReference type="PIRSR" id="PIRSR000239-1"/>
    </source>
</evidence>
<protein>
    <recommendedName>
        <fullName evidence="3">thioredoxin-dependent peroxiredoxin</fullName>
        <ecNumber evidence="3">1.11.1.24</ecNumber>
    </recommendedName>
    <alternativeName>
        <fullName evidence="11">Bacterioferritin comigratory protein</fullName>
    </alternativeName>
    <alternativeName>
        <fullName evidence="9">Thioredoxin peroxidase</fullName>
    </alternativeName>
</protein>
<keyword evidence="7" id="KW-1015">Disulfide bond</keyword>
<dbReference type="GO" id="GO:0034599">
    <property type="term" value="P:cellular response to oxidative stress"/>
    <property type="evidence" value="ECO:0007669"/>
    <property type="project" value="TreeGrafter"/>
</dbReference>
<comment type="catalytic activity">
    <reaction evidence="12">
        <text>a hydroperoxide + [thioredoxin]-dithiol = an alcohol + [thioredoxin]-disulfide + H2O</text>
        <dbReference type="Rhea" id="RHEA:62620"/>
        <dbReference type="Rhea" id="RHEA-COMP:10698"/>
        <dbReference type="Rhea" id="RHEA-COMP:10700"/>
        <dbReference type="ChEBI" id="CHEBI:15377"/>
        <dbReference type="ChEBI" id="CHEBI:29950"/>
        <dbReference type="ChEBI" id="CHEBI:30879"/>
        <dbReference type="ChEBI" id="CHEBI:35924"/>
        <dbReference type="ChEBI" id="CHEBI:50058"/>
        <dbReference type="EC" id="1.11.1.24"/>
    </reaction>
</comment>
<dbReference type="InterPro" id="IPR050924">
    <property type="entry name" value="Peroxiredoxin_BCP/PrxQ"/>
</dbReference>
<dbReference type="Proteomes" id="UP000295636">
    <property type="component" value="Unassembled WGS sequence"/>
</dbReference>
<dbReference type="PANTHER" id="PTHR42801:SF4">
    <property type="entry name" value="AHPC_TSA FAMILY PROTEIN"/>
    <property type="match status" value="1"/>
</dbReference>
<dbReference type="InterPro" id="IPR024706">
    <property type="entry name" value="Peroxiredoxin_AhpC-typ"/>
</dbReference>
<evidence type="ECO:0000256" key="9">
    <source>
        <dbReference type="ARBA" id="ARBA00032824"/>
    </source>
</evidence>
<evidence type="ECO:0000259" key="14">
    <source>
        <dbReference type="PROSITE" id="PS51352"/>
    </source>
</evidence>
<evidence type="ECO:0000256" key="7">
    <source>
        <dbReference type="ARBA" id="ARBA00023157"/>
    </source>
</evidence>
<comment type="subunit">
    <text evidence="2">Monomer.</text>
</comment>
<dbReference type="InterPro" id="IPR000866">
    <property type="entry name" value="AhpC/TSA"/>
</dbReference>
<evidence type="ECO:0000256" key="8">
    <source>
        <dbReference type="ARBA" id="ARBA00023284"/>
    </source>
</evidence>
<accession>A0A4V2ZT92</accession>
<evidence type="ECO:0000256" key="3">
    <source>
        <dbReference type="ARBA" id="ARBA00013017"/>
    </source>
</evidence>
<evidence type="ECO:0000256" key="1">
    <source>
        <dbReference type="ARBA" id="ARBA00003330"/>
    </source>
</evidence>
<comment type="similarity">
    <text evidence="10">Belongs to the peroxiredoxin family. BCP/PrxQ subfamily.</text>
</comment>
<dbReference type="NCBIfam" id="NF006960">
    <property type="entry name" value="PRK09437.1"/>
    <property type="match status" value="1"/>
</dbReference>
<comment type="function">
    <text evidence="1">Thiol-specific peroxidase that catalyzes the reduction of hydrogen peroxide and organic hydroperoxides to water and alcohols, respectively. Plays a role in cell protection against oxidative stress by detoxifying peroxides and as sensor of hydrogen peroxide-mediated signaling events.</text>
</comment>
<evidence type="ECO:0000256" key="11">
    <source>
        <dbReference type="ARBA" id="ARBA00041373"/>
    </source>
</evidence>
<keyword evidence="5" id="KW-0049">Antioxidant</keyword>
<dbReference type="SUPFAM" id="SSF52833">
    <property type="entry name" value="Thioredoxin-like"/>
    <property type="match status" value="1"/>
</dbReference>
<evidence type="ECO:0000256" key="12">
    <source>
        <dbReference type="ARBA" id="ARBA00049091"/>
    </source>
</evidence>
<dbReference type="FunFam" id="3.40.30.10:FF:000007">
    <property type="entry name" value="Thioredoxin-dependent thiol peroxidase"/>
    <property type="match status" value="1"/>
</dbReference>
<dbReference type="GO" id="GO:0005737">
    <property type="term" value="C:cytoplasm"/>
    <property type="evidence" value="ECO:0007669"/>
    <property type="project" value="TreeGrafter"/>
</dbReference>
<dbReference type="InterPro" id="IPR036249">
    <property type="entry name" value="Thioredoxin-like_sf"/>
</dbReference>
<evidence type="ECO:0000256" key="5">
    <source>
        <dbReference type="ARBA" id="ARBA00022862"/>
    </source>
</evidence>
<dbReference type="OrthoDB" id="9812811at2"/>
<proteinExistence type="inferred from homology"/>
<evidence type="ECO:0000256" key="2">
    <source>
        <dbReference type="ARBA" id="ARBA00011245"/>
    </source>
</evidence>
<evidence type="ECO:0000313" key="15">
    <source>
        <dbReference type="EMBL" id="TDF96174.1"/>
    </source>
</evidence>
<dbReference type="RefSeq" id="WP_133230350.1">
    <property type="nucleotide sequence ID" value="NZ_SMRT01000008.1"/>
</dbReference>
<sequence>MPQTELKQAVPDFTLQAGNGQDVSLRQYRGKRIVLYFYPTDMTPSCTQEACDFRDYNSRFKELNAEVLGVSPDDPKMHSKFTEKYELPFLLLSDLEHRVCELFGVWQLKKLYGREYMGVVRSTFLIDEHGKLVKEWRNVRVKNHVTQVLEALQELGSKKSGNRTSGNRNAAKRQ</sequence>
<dbReference type="GO" id="GO:0008379">
    <property type="term" value="F:thioredoxin peroxidase activity"/>
    <property type="evidence" value="ECO:0007669"/>
    <property type="project" value="TreeGrafter"/>
</dbReference>
<keyword evidence="4 15" id="KW-0575">Peroxidase</keyword>
<dbReference type="PANTHER" id="PTHR42801">
    <property type="entry name" value="THIOREDOXIN-DEPENDENT PEROXIDE REDUCTASE"/>
    <property type="match status" value="1"/>
</dbReference>
<dbReference type="AlphaFoldDB" id="A0A4V2ZT92"/>
<evidence type="ECO:0000256" key="4">
    <source>
        <dbReference type="ARBA" id="ARBA00022559"/>
    </source>
</evidence>
<name>A0A4V2ZT92_9BACL</name>
<dbReference type="GO" id="GO:0045454">
    <property type="term" value="P:cell redox homeostasis"/>
    <property type="evidence" value="ECO:0007669"/>
    <property type="project" value="TreeGrafter"/>
</dbReference>
<organism evidence="15 16">
    <name type="scientific">Paenibacillus piri</name>
    <dbReference type="NCBI Taxonomy" id="2547395"/>
    <lineage>
        <taxon>Bacteria</taxon>
        <taxon>Bacillati</taxon>
        <taxon>Bacillota</taxon>
        <taxon>Bacilli</taxon>
        <taxon>Bacillales</taxon>
        <taxon>Paenibacillaceae</taxon>
        <taxon>Paenibacillus</taxon>
    </lineage>
</organism>